<dbReference type="GO" id="GO:0005524">
    <property type="term" value="F:ATP binding"/>
    <property type="evidence" value="ECO:0007669"/>
    <property type="project" value="UniProtKB-KW"/>
</dbReference>
<evidence type="ECO:0000259" key="3">
    <source>
        <dbReference type="Pfam" id="PF13581"/>
    </source>
</evidence>
<evidence type="ECO:0000256" key="1">
    <source>
        <dbReference type="ARBA" id="ARBA00022527"/>
    </source>
</evidence>
<sequence length="120" mass="12975">MPHQLCSAPGYSESLPRTAASVRRSRLLISAGLTTWGRDALVSDATQVISELVSNAVQHTSSSMIRVAVERPSPTRVRLAVSDRPQRQPTLREPDADAESGRGLVLVAAPAECWGTDNRR</sequence>
<keyword evidence="1" id="KW-0808">Transferase</keyword>
<evidence type="ECO:0000313" key="4">
    <source>
        <dbReference type="EMBL" id="MFH8588892.1"/>
    </source>
</evidence>
<dbReference type="InterPro" id="IPR036890">
    <property type="entry name" value="HATPase_C_sf"/>
</dbReference>
<feature type="domain" description="Histidine kinase/HSP90-like ATPase" evidence="3">
    <location>
        <begin position="16"/>
        <end position="109"/>
    </location>
</feature>
<dbReference type="SUPFAM" id="SSF55874">
    <property type="entry name" value="ATPase domain of HSP90 chaperone/DNA topoisomerase II/histidine kinase"/>
    <property type="match status" value="1"/>
</dbReference>
<comment type="caution">
    <text evidence="4">The sequence shown here is derived from an EMBL/GenBank/DDBJ whole genome shotgun (WGS) entry which is preliminary data.</text>
</comment>
<organism evidence="4 5">
    <name type="scientific">Streptomyces celluloflavus</name>
    <dbReference type="NCBI Taxonomy" id="58344"/>
    <lineage>
        <taxon>Bacteria</taxon>
        <taxon>Bacillati</taxon>
        <taxon>Actinomycetota</taxon>
        <taxon>Actinomycetes</taxon>
        <taxon>Kitasatosporales</taxon>
        <taxon>Streptomycetaceae</taxon>
        <taxon>Streptomyces</taxon>
    </lineage>
</organism>
<feature type="compositionally biased region" description="Basic and acidic residues" evidence="2">
    <location>
        <begin position="84"/>
        <end position="95"/>
    </location>
</feature>
<keyword evidence="4" id="KW-0547">Nucleotide-binding</keyword>
<accession>A0ABW7RLD0</accession>
<evidence type="ECO:0000313" key="5">
    <source>
        <dbReference type="Proteomes" id="UP001610990"/>
    </source>
</evidence>
<dbReference type="InterPro" id="IPR003594">
    <property type="entry name" value="HATPase_dom"/>
</dbReference>
<keyword evidence="4" id="KW-0067">ATP-binding</keyword>
<keyword evidence="1" id="KW-0418">Kinase</keyword>
<evidence type="ECO:0000256" key="2">
    <source>
        <dbReference type="SAM" id="MobiDB-lite"/>
    </source>
</evidence>
<dbReference type="CDD" id="cd16936">
    <property type="entry name" value="HATPase_RsbW-like"/>
    <property type="match status" value="1"/>
</dbReference>
<dbReference type="PANTHER" id="PTHR35526:SF3">
    <property type="entry name" value="ANTI-SIGMA-F FACTOR RSBW"/>
    <property type="match status" value="1"/>
</dbReference>
<dbReference type="RefSeq" id="WP_397675859.1">
    <property type="nucleotide sequence ID" value="NZ_JBIRGH010000027.1"/>
</dbReference>
<gene>
    <name evidence="4" type="ORF">ACH4GP_31680</name>
</gene>
<dbReference type="PANTHER" id="PTHR35526">
    <property type="entry name" value="ANTI-SIGMA-F FACTOR RSBW-RELATED"/>
    <property type="match status" value="1"/>
</dbReference>
<feature type="region of interest" description="Disordered" evidence="2">
    <location>
        <begin position="81"/>
        <end position="103"/>
    </location>
</feature>
<keyword evidence="5" id="KW-1185">Reference proteome</keyword>
<dbReference type="Gene3D" id="3.30.565.10">
    <property type="entry name" value="Histidine kinase-like ATPase, C-terminal domain"/>
    <property type="match status" value="1"/>
</dbReference>
<proteinExistence type="predicted"/>
<dbReference type="InterPro" id="IPR050267">
    <property type="entry name" value="Anti-sigma-factor_SerPK"/>
</dbReference>
<dbReference type="Pfam" id="PF13581">
    <property type="entry name" value="HATPase_c_2"/>
    <property type="match status" value="1"/>
</dbReference>
<dbReference type="EMBL" id="JBIRGH010000027">
    <property type="protein sequence ID" value="MFH8588892.1"/>
    <property type="molecule type" value="Genomic_DNA"/>
</dbReference>
<name>A0ABW7RLD0_9ACTN</name>
<reference evidence="4 5" key="1">
    <citation type="submission" date="2024-10" db="EMBL/GenBank/DDBJ databases">
        <title>The Natural Products Discovery Center: Release of the First 8490 Sequenced Strains for Exploring Actinobacteria Biosynthetic Diversity.</title>
        <authorList>
            <person name="Kalkreuter E."/>
            <person name="Kautsar S.A."/>
            <person name="Yang D."/>
            <person name="Bader C.D."/>
            <person name="Teijaro C.N."/>
            <person name="Fluegel L."/>
            <person name="Davis C.M."/>
            <person name="Simpson J.R."/>
            <person name="Lauterbach L."/>
            <person name="Steele A.D."/>
            <person name="Gui C."/>
            <person name="Meng S."/>
            <person name="Li G."/>
            <person name="Viehrig K."/>
            <person name="Ye F."/>
            <person name="Su P."/>
            <person name="Kiefer A.F."/>
            <person name="Nichols A."/>
            <person name="Cepeda A.J."/>
            <person name="Yan W."/>
            <person name="Fan B."/>
            <person name="Jiang Y."/>
            <person name="Adhikari A."/>
            <person name="Zheng C.-J."/>
            <person name="Schuster L."/>
            <person name="Cowan T.M."/>
            <person name="Smanski M.J."/>
            <person name="Chevrette M.G."/>
            <person name="De Carvalho L.P.S."/>
            <person name="Shen B."/>
        </authorList>
    </citation>
    <scope>NUCLEOTIDE SEQUENCE [LARGE SCALE GENOMIC DNA]</scope>
    <source>
        <strain evidence="4 5">NPDC018013</strain>
    </source>
</reference>
<protein>
    <submittedName>
        <fullName evidence="4">ATP-binding protein</fullName>
    </submittedName>
</protein>
<dbReference type="Proteomes" id="UP001610990">
    <property type="component" value="Unassembled WGS sequence"/>
</dbReference>
<keyword evidence="1" id="KW-0723">Serine/threonine-protein kinase</keyword>